<gene>
    <name evidence="1" type="ORF">Scep_017270</name>
</gene>
<name>A0AAP0IR34_9MAGN</name>
<dbReference type="AlphaFoldDB" id="A0AAP0IR34"/>
<proteinExistence type="predicted"/>
<organism evidence="1 2">
    <name type="scientific">Stephania cephalantha</name>
    <dbReference type="NCBI Taxonomy" id="152367"/>
    <lineage>
        <taxon>Eukaryota</taxon>
        <taxon>Viridiplantae</taxon>
        <taxon>Streptophyta</taxon>
        <taxon>Embryophyta</taxon>
        <taxon>Tracheophyta</taxon>
        <taxon>Spermatophyta</taxon>
        <taxon>Magnoliopsida</taxon>
        <taxon>Ranunculales</taxon>
        <taxon>Menispermaceae</taxon>
        <taxon>Menispermoideae</taxon>
        <taxon>Cissampelideae</taxon>
        <taxon>Stephania</taxon>
    </lineage>
</organism>
<protein>
    <submittedName>
        <fullName evidence="1">Uncharacterized protein</fullName>
    </submittedName>
</protein>
<accession>A0AAP0IR34</accession>
<dbReference type="Proteomes" id="UP001419268">
    <property type="component" value="Unassembled WGS sequence"/>
</dbReference>
<sequence>MWRLRGGCLVGEEGLWRRVNVRAFKSKWNVMDFLGWLSAFSYLEADNPRALG</sequence>
<evidence type="ECO:0000313" key="1">
    <source>
        <dbReference type="EMBL" id="KAK9119177.1"/>
    </source>
</evidence>
<reference evidence="1 2" key="1">
    <citation type="submission" date="2024-01" db="EMBL/GenBank/DDBJ databases">
        <title>Genome assemblies of Stephania.</title>
        <authorList>
            <person name="Yang L."/>
        </authorList>
    </citation>
    <scope>NUCLEOTIDE SEQUENCE [LARGE SCALE GENOMIC DNA]</scope>
    <source>
        <strain evidence="1">JXDWG</strain>
        <tissue evidence="1">Leaf</tissue>
    </source>
</reference>
<keyword evidence="2" id="KW-1185">Reference proteome</keyword>
<dbReference type="EMBL" id="JBBNAG010000007">
    <property type="protein sequence ID" value="KAK9119177.1"/>
    <property type="molecule type" value="Genomic_DNA"/>
</dbReference>
<comment type="caution">
    <text evidence="1">The sequence shown here is derived from an EMBL/GenBank/DDBJ whole genome shotgun (WGS) entry which is preliminary data.</text>
</comment>
<evidence type="ECO:0000313" key="2">
    <source>
        <dbReference type="Proteomes" id="UP001419268"/>
    </source>
</evidence>